<organism evidence="1 2">
    <name type="scientific">Acanthoscelides obtectus</name>
    <name type="common">Bean weevil</name>
    <name type="synonym">Bruchus obtectus</name>
    <dbReference type="NCBI Taxonomy" id="200917"/>
    <lineage>
        <taxon>Eukaryota</taxon>
        <taxon>Metazoa</taxon>
        <taxon>Ecdysozoa</taxon>
        <taxon>Arthropoda</taxon>
        <taxon>Hexapoda</taxon>
        <taxon>Insecta</taxon>
        <taxon>Pterygota</taxon>
        <taxon>Neoptera</taxon>
        <taxon>Endopterygota</taxon>
        <taxon>Coleoptera</taxon>
        <taxon>Polyphaga</taxon>
        <taxon>Cucujiformia</taxon>
        <taxon>Chrysomeloidea</taxon>
        <taxon>Chrysomelidae</taxon>
        <taxon>Bruchinae</taxon>
        <taxon>Bruchini</taxon>
        <taxon>Acanthoscelides</taxon>
    </lineage>
</organism>
<protein>
    <submittedName>
        <fullName evidence="1">Uncharacterized protein</fullName>
    </submittedName>
</protein>
<dbReference type="EMBL" id="CAKOFQ010007436">
    <property type="protein sequence ID" value="CAH2001097.1"/>
    <property type="molecule type" value="Genomic_DNA"/>
</dbReference>
<keyword evidence="2" id="KW-1185">Reference proteome</keyword>
<comment type="caution">
    <text evidence="1">The sequence shown here is derived from an EMBL/GenBank/DDBJ whole genome shotgun (WGS) entry which is preliminary data.</text>
</comment>
<accession>A0A9P0LYE4</accession>
<dbReference type="PANTHER" id="PTHR46601">
    <property type="entry name" value="ULP_PROTEASE DOMAIN-CONTAINING PROTEIN"/>
    <property type="match status" value="1"/>
</dbReference>
<dbReference type="Proteomes" id="UP001152888">
    <property type="component" value="Unassembled WGS sequence"/>
</dbReference>
<evidence type="ECO:0000313" key="2">
    <source>
        <dbReference type="Proteomes" id="UP001152888"/>
    </source>
</evidence>
<evidence type="ECO:0000313" key="1">
    <source>
        <dbReference type="EMBL" id="CAH2001097.1"/>
    </source>
</evidence>
<dbReference type="AlphaFoldDB" id="A0A9P0LYE4"/>
<sequence>MKVLHMINANSPDELCREICCELENDCLERKCVDCKNRTLPILPYEETENCSYKKWVLKTEKYIIKGEEKTTKRNVKDIIRCVKAELVAELNRNMPKYMLHISNMRHQHRKIREIKENLASGTEALIHIDFSENYNCKYNREIQSAHFGGSKPQISIHTAMWYEKDPQGTIKAYPYCTLSENLRHDPIAILAHLKPLIKHIKVKMPFLKKVHICSDGPSTQYRNRSMFYLMATEIPKLLDVEAISWNYFESGHGKGAVDGVGGCLKRTADRLVACQYDLQNLELMVFHLTKACPGMEIVVISSSNISEFDNKIPISGIKTFVGTMKVHQACWTTTNPDYLELRRLSCTVCPESVRCIHYSLGHYEIKQNRPKKVAYSDIYTDSENEEEQMKLKTKSLKGGKKQRKEDNAKCGICLTLYSKSKNNLEWIQCLNCQKWICGMCNKGSKNAFFTCAICDDSDDDYALATLLK</sequence>
<proteinExistence type="predicted"/>
<dbReference type="PANTHER" id="PTHR46601:SF2">
    <property type="entry name" value="UBIQUITIN-LIKE PROTEASE FAMILY PROFILE DOMAIN-CONTAINING PROTEIN"/>
    <property type="match status" value="1"/>
</dbReference>
<reference evidence="1" key="1">
    <citation type="submission" date="2022-03" db="EMBL/GenBank/DDBJ databases">
        <authorList>
            <person name="Sayadi A."/>
        </authorList>
    </citation>
    <scope>NUCLEOTIDE SEQUENCE</scope>
</reference>
<dbReference type="OrthoDB" id="6762836at2759"/>
<name>A0A9P0LYE4_ACAOB</name>
<gene>
    <name evidence="1" type="ORF">ACAOBT_LOCUS25994</name>
</gene>